<gene>
    <name evidence="1" type="ORF">LCPAC201_02700</name>
</gene>
<sequence>MTSNINVTKYPNDEGKLYRSDEGVIYAAYASDIVAIGHDFDLTGHIFPFNSTYPQSLVAE</sequence>
<protein>
    <submittedName>
        <fullName evidence="1">Uncharacterized protein</fullName>
    </submittedName>
</protein>
<organism evidence="1">
    <name type="scientific">Pithovirus LCPAC201</name>
    <dbReference type="NCBI Taxonomy" id="2506591"/>
    <lineage>
        <taxon>Viruses</taxon>
        <taxon>Pithoviruses</taxon>
    </lineage>
</organism>
<evidence type="ECO:0000313" key="1">
    <source>
        <dbReference type="EMBL" id="QBK90969.1"/>
    </source>
</evidence>
<proteinExistence type="predicted"/>
<name>A0A481Z752_9VIRU</name>
<dbReference type="EMBL" id="MK500505">
    <property type="protein sequence ID" value="QBK90969.1"/>
    <property type="molecule type" value="Genomic_DNA"/>
</dbReference>
<accession>A0A481Z752</accession>
<reference evidence="1" key="1">
    <citation type="journal article" date="2019" name="MBio">
        <title>Virus Genomes from Deep Sea Sediments Expand the Ocean Megavirome and Support Independent Origins of Viral Gigantism.</title>
        <authorList>
            <person name="Backstrom D."/>
            <person name="Yutin N."/>
            <person name="Jorgensen S.L."/>
            <person name="Dharamshi J."/>
            <person name="Homa F."/>
            <person name="Zaremba-Niedwiedzka K."/>
            <person name="Spang A."/>
            <person name="Wolf Y.I."/>
            <person name="Koonin E.V."/>
            <person name="Ettema T.J."/>
        </authorList>
    </citation>
    <scope>NUCLEOTIDE SEQUENCE</scope>
</reference>